<dbReference type="Pfam" id="PF19063">
    <property type="entry name" value="DUF5759"/>
    <property type="match status" value="1"/>
</dbReference>
<protein>
    <submittedName>
        <fullName evidence="1">Uncharacterized protein</fullName>
    </submittedName>
</protein>
<name>A0A8K1W7H0_9VIRU</name>
<gene>
    <name evidence="1" type="ORF">Mb0659</name>
</gene>
<proteinExistence type="predicted"/>
<accession>A0A8K1W7H0</accession>
<sequence length="154" mass="18284">MNLGNDDLYQKHDQLINLKKETYEKLYQRCANIIKLTSKAGELICLFEIPSFLFGSSYPIINIKCCANYIINKLTESNNNICVTFVEPNILFIDWRRPEDIQENIIPIKKVRSKNLVQKKINTCQKNKYIYIKKINIYIKKINIYIKKINIYQK</sequence>
<organism evidence="1">
    <name type="scientific">Megavirus baoshan</name>
    <dbReference type="NCBI Taxonomy" id="2496520"/>
    <lineage>
        <taxon>Viruses</taxon>
        <taxon>Varidnaviria</taxon>
        <taxon>Bamfordvirae</taxon>
        <taxon>Nucleocytoviricota</taxon>
        <taxon>Megaviricetes</taxon>
        <taxon>Imitervirales</taxon>
        <taxon>Mimiviridae</taxon>
        <taxon>Megamimivirinae</taxon>
        <taxon>Megavirus</taxon>
        <taxon>Megavirus baoshanense</taxon>
    </lineage>
</organism>
<dbReference type="InterPro" id="IPR043977">
    <property type="entry name" value="DUF5759"/>
</dbReference>
<dbReference type="EMBL" id="MH046811">
    <property type="protein sequence ID" value="UFX99835.1"/>
    <property type="molecule type" value="Genomic_DNA"/>
</dbReference>
<evidence type="ECO:0000313" key="1">
    <source>
        <dbReference type="EMBL" id="UFX99835.1"/>
    </source>
</evidence>
<reference evidence="1" key="1">
    <citation type="submission" date="2018-03" db="EMBL/GenBank/DDBJ databases">
        <title>Draft genome sequences of Megaviruse, new member of the family Mimiviridae isolated from water in Shanghai, China.</title>
        <authorList>
            <person name="Xia Y."/>
        </authorList>
    </citation>
    <scope>NUCLEOTIDE SEQUENCE</scope>
    <source>
        <strain evidence="1">SH</strain>
    </source>
</reference>